<protein>
    <submittedName>
        <fullName evidence="1">Uncharacterized protein</fullName>
    </submittedName>
</protein>
<sequence>MTQLQFATCCHSRVATFPTTRKLNNTKWKPNPLYYVSHSGAFFPSLSLSLSNYSWITVLSPPFKPPCLAGALGVRLSLRSNHYTTDLSFCSHAFLWSFLVHVCP</sequence>
<dbReference type="EMBL" id="GGEC01084729">
    <property type="protein sequence ID" value="MBX65213.1"/>
    <property type="molecule type" value="Transcribed_RNA"/>
</dbReference>
<reference evidence="1" key="1">
    <citation type="submission" date="2018-02" db="EMBL/GenBank/DDBJ databases">
        <title>Rhizophora mucronata_Transcriptome.</title>
        <authorList>
            <person name="Meera S.P."/>
            <person name="Sreeshan A."/>
            <person name="Augustine A."/>
        </authorList>
    </citation>
    <scope>NUCLEOTIDE SEQUENCE</scope>
    <source>
        <tissue evidence="1">Leaf</tissue>
    </source>
</reference>
<evidence type="ECO:0000313" key="1">
    <source>
        <dbReference type="EMBL" id="MBX65213.1"/>
    </source>
</evidence>
<dbReference type="AlphaFoldDB" id="A0A2P2QDY1"/>
<proteinExistence type="predicted"/>
<organism evidence="1">
    <name type="scientific">Rhizophora mucronata</name>
    <name type="common">Asiatic mangrove</name>
    <dbReference type="NCBI Taxonomy" id="61149"/>
    <lineage>
        <taxon>Eukaryota</taxon>
        <taxon>Viridiplantae</taxon>
        <taxon>Streptophyta</taxon>
        <taxon>Embryophyta</taxon>
        <taxon>Tracheophyta</taxon>
        <taxon>Spermatophyta</taxon>
        <taxon>Magnoliopsida</taxon>
        <taxon>eudicotyledons</taxon>
        <taxon>Gunneridae</taxon>
        <taxon>Pentapetalae</taxon>
        <taxon>rosids</taxon>
        <taxon>fabids</taxon>
        <taxon>Malpighiales</taxon>
        <taxon>Rhizophoraceae</taxon>
        <taxon>Rhizophora</taxon>
    </lineage>
</organism>
<name>A0A2P2QDY1_RHIMU</name>
<accession>A0A2P2QDY1</accession>